<keyword evidence="3" id="KW-0540">Nuclease</keyword>
<gene>
    <name evidence="3" type="ORF">FPL22_10430</name>
</gene>
<dbReference type="InterPro" id="IPR002562">
    <property type="entry name" value="3'-5'_exonuclease_dom"/>
</dbReference>
<dbReference type="EMBL" id="VMBG01000001">
    <property type="protein sequence ID" value="TSJ79677.1"/>
    <property type="molecule type" value="Genomic_DNA"/>
</dbReference>
<dbReference type="Gene3D" id="1.10.150.80">
    <property type="entry name" value="HRDC domain"/>
    <property type="match status" value="1"/>
</dbReference>
<dbReference type="OrthoDB" id="144122at2"/>
<organism evidence="3 4">
    <name type="scientific">Rariglobus hedericola</name>
    <dbReference type="NCBI Taxonomy" id="2597822"/>
    <lineage>
        <taxon>Bacteria</taxon>
        <taxon>Pseudomonadati</taxon>
        <taxon>Verrucomicrobiota</taxon>
        <taxon>Opitutia</taxon>
        <taxon>Opitutales</taxon>
        <taxon>Opitutaceae</taxon>
        <taxon>Rariglobus</taxon>
    </lineage>
</organism>
<evidence type="ECO:0000313" key="3">
    <source>
        <dbReference type="EMBL" id="TSJ79677.1"/>
    </source>
</evidence>
<protein>
    <submittedName>
        <fullName evidence="3">3'-5' exonuclease</fullName>
    </submittedName>
</protein>
<dbReference type="GO" id="GO:0006139">
    <property type="term" value="P:nucleobase-containing compound metabolic process"/>
    <property type="evidence" value="ECO:0007669"/>
    <property type="project" value="InterPro"/>
</dbReference>
<dbReference type="InterPro" id="IPR012337">
    <property type="entry name" value="RNaseH-like_sf"/>
</dbReference>
<evidence type="ECO:0000313" key="4">
    <source>
        <dbReference type="Proteomes" id="UP000315648"/>
    </source>
</evidence>
<dbReference type="InterPro" id="IPR002121">
    <property type="entry name" value="HRDC_dom"/>
</dbReference>
<dbReference type="RefSeq" id="WP_144230218.1">
    <property type="nucleotide sequence ID" value="NZ_CBCRVV010000012.1"/>
</dbReference>
<evidence type="ECO:0000256" key="1">
    <source>
        <dbReference type="SAM" id="MobiDB-lite"/>
    </source>
</evidence>
<keyword evidence="4" id="KW-1185">Reference proteome</keyword>
<reference evidence="3 4" key="1">
    <citation type="submission" date="2019-07" db="EMBL/GenBank/DDBJ databases">
        <title>Description of 53C-WASEF.</title>
        <authorList>
            <person name="Pitt A."/>
            <person name="Hahn M.W."/>
        </authorList>
    </citation>
    <scope>NUCLEOTIDE SEQUENCE [LARGE SCALE GENOMIC DNA]</scope>
    <source>
        <strain evidence="3 4">53C-WASEF</strain>
    </source>
</reference>
<dbReference type="Pfam" id="PF00570">
    <property type="entry name" value="HRDC"/>
    <property type="match status" value="1"/>
</dbReference>
<dbReference type="PANTHER" id="PTHR47649:SF1">
    <property type="entry name" value="RIBONUCLEASE D"/>
    <property type="match status" value="1"/>
</dbReference>
<name>A0A556QSQ3_9BACT</name>
<dbReference type="InterPro" id="IPR036397">
    <property type="entry name" value="RNaseH_sf"/>
</dbReference>
<sequence>MASNCAPKRKGNLPPSRNLPRSSAYFALPSAAASRFLVVTLNEQPIPAYTLIDQPAQLAPLLAALDRVDEVALDTEADNMFHYRTRVCLLQFLVAGEIFLVDVLAPLPLAPLWEKLATKHLLMHGSDFDLRLLSDLCQFRPKSIFDTMLAAQLLNRQRIGLAALLEQHFGLILDKEGQKANWSNRPITKKLLDYAALDVWHLPALRDILTRELAQLDRLDWLDQQCGRQIESGMIGFPRDDENDWRIGRSERLRGRGLGVLHSVWHWREECARTLDVPPFKVCSADLLLDIAYAAEDGDSIEGILGKVNLGKRHARLVQSLATALREGFGRDPNTLPRRRRSETAPLSPQEIALQDRIKADRDRIAATLGLEGTLIANRSQLALIARDPAKVDDILLPWQADLLRSQPSMQPA</sequence>
<accession>A0A556QSQ3</accession>
<dbReference type="Pfam" id="PF01612">
    <property type="entry name" value="DNA_pol_A_exo1"/>
    <property type="match status" value="1"/>
</dbReference>
<dbReference type="PANTHER" id="PTHR47649">
    <property type="entry name" value="RIBONUCLEASE D"/>
    <property type="match status" value="1"/>
</dbReference>
<dbReference type="AlphaFoldDB" id="A0A556QSQ3"/>
<dbReference type="GO" id="GO:0003676">
    <property type="term" value="F:nucleic acid binding"/>
    <property type="evidence" value="ECO:0007669"/>
    <property type="project" value="InterPro"/>
</dbReference>
<feature type="region of interest" description="Disordered" evidence="1">
    <location>
        <begin position="329"/>
        <end position="348"/>
    </location>
</feature>
<evidence type="ECO:0000259" key="2">
    <source>
        <dbReference type="SMART" id="SM00474"/>
    </source>
</evidence>
<dbReference type="InterPro" id="IPR044876">
    <property type="entry name" value="HRDC_dom_sf"/>
</dbReference>
<dbReference type="Proteomes" id="UP000315648">
    <property type="component" value="Unassembled WGS sequence"/>
</dbReference>
<proteinExistence type="predicted"/>
<comment type="caution">
    <text evidence="3">The sequence shown here is derived from an EMBL/GenBank/DDBJ whole genome shotgun (WGS) entry which is preliminary data.</text>
</comment>
<dbReference type="CDD" id="cd06142">
    <property type="entry name" value="RNaseD_exo"/>
    <property type="match status" value="1"/>
</dbReference>
<dbReference type="InterPro" id="IPR051086">
    <property type="entry name" value="RNase_D-like"/>
</dbReference>
<dbReference type="InterPro" id="IPR010997">
    <property type="entry name" value="HRDC-like_sf"/>
</dbReference>
<dbReference type="GO" id="GO:0008408">
    <property type="term" value="F:3'-5' exonuclease activity"/>
    <property type="evidence" value="ECO:0007669"/>
    <property type="project" value="InterPro"/>
</dbReference>
<dbReference type="Gene3D" id="3.30.420.10">
    <property type="entry name" value="Ribonuclease H-like superfamily/Ribonuclease H"/>
    <property type="match status" value="1"/>
</dbReference>
<dbReference type="GO" id="GO:0000166">
    <property type="term" value="F:nucleotide binding"/>
    <property type="evidence" value="ECO:0007669"/>
    <property type="project" value="InterPro"/>
</dbReference>
<dbReference type="SMART" id="SM00474">
    <property type="entry name" value="35EXOc"/>
    <property type="match status" value="1"/>
</dbReference>
<feature type="domain" description="3'-5' exonuclease" evidence="2">
    <location>
        <begin position="49"/>
        <end position="214"/>
    </location>
</feature>
<dbReference type="SUPFAM" id="SSF53098">
    <property type="entry name" value="Ribonuclease H-like"/>
    <property type="match status" value="1"/>
</dbReference>
<dbReference type="SUPFAM" id="SSF47819">
    <property type="entry name" value="HRDC-like"/>
    <property type="match status" value="1"/>
</dbReference>
<keyword evidence="3" id="KW-0378">Hydrolase</keyword>
<keyword evidence="3" id="KW-0269">Exonuclease</keyword>